<dbReference type="AlphaFoldDB" id="A0A091EMC8"/>
<evidence type="ECO:0000259" key="4">
    <source>
        <dbReference type="Pfam" id="PF10417"/>
    </source>
</evidence>
<evidence type="ECO:0000256" key="3">
    <source>
        <dbReference type="ARBA" id="ARBA00023002"/>
    </source>
</evidence>
<evidence type="ECO:0000313" key="6">
    <source>
        <dbReference type="Proteomes" id="UP000028990"/>
    </source>
</evidence>
<protein>
    <submittedName>
        <fullName evidence="5">Thioredoxin-dependent peroxide reductase, mitochondrial</fullName>
    </submittedName>
</protein>
<dbReference type="SUPFAM" id="SSF52833">
    <property type="entry name" value="Thioredoxin-like"/>
    <property type="match status" value="1"/>
</dbReference>
<dbReference type="InterPro" id="IPR019479">
    <property type="entry name" value="Peroxiredoxin_C"/>
</dbReference>
<feature type="domain" description="Peroxiredoxin C-terminal" evidence="4">
    <location>
        <begin position="10"/>
        <end position="45"/>
    </location>
</feature>
<dbReference type="InterPro" id="IPR036249">
    <property type="entry name" value="Thioredoxin-like_sf"/>
</dbReference>
<reference evidence="5 6" key="1">
    <citation type="submission" date="2013-11" db="EMBL/GenBank/DDBJ databases">
        <title>The Damaraland mole rat (Fukomys damarensis) genome and evolution of African mole rats.</title>
        <authorList>
            <person name="Gladyshev V.N."/>
            <person name="Fang X."/>
        </authorList>
    </citation>
    <scope>NUCLEOTIDE SEQUENCE [LARGE SCALE GENOMIC DNA]</scope>
    <source>
        <tissue evidence="5">Liver</tissue>
    </source>
</reference>
<evidence type="ECO:0000256" key="1">
    <source>
        <dbReference type="ARBA" id="ARBA00022559"/>
    </source>
</evidence>
<evidence type="ECO:0000313" key="5">
    <source>
        <dbReference type="EMBL" id="KFO36741.1"/>
    </source>
</evidence>
<name>A0A091EMC8_FUKDA</name>
<dbReference type="Proteomes" id="UP000028990">
    <property type="component" value="Unassembled WGS sequence"/>
</dbReference>
<keyword evidence="3" id="KW-0560">Oxidoreductase</keyword>
<sequence length="99" mass="11417">MAETLCLVKAFQFVDTRGEVCPANLTPDFLTIKPNPTASEEYFEKVLQQTLHVDLQLLQPDENCSWKDLGLSKRIIYRRQNPLYACTYVYYSKGFAFAT</sequence>
<accession>A0A091EMC8</accession>
<evidence type="ECO:0000256" key="2">
    <source>
        <dbReference type="ARBA" id="ARBA00022862"/>
    </source>
</evidence>
<keyword evidence="6" id="KW-1185">Reference proteome</keyword>
<keyword evidence="1" id="KW-0575">Peroxidase</keyword>
<organism evidence="5 6">
    <name type="scientific">Fukomys damarensis</name>
    <name type="common">Damaraland mole rat</name>
    <name type="synonym">Cryptomys damarensis</name>
    <dbReference type="NCBI Taxonomy" id="885580"/>
    <lineage>
        <taxon>Eukaryota</taxon>
        <taxon>Metazoa</taxon>
        <taxon>Chordata</taxon>
        <taxon>Craniata</taxon>
        <taxon>Vertebrata</taxon>
        <taxon>Euteleostomi</taxon>
        <taxon>Mammalia</taxon>
        <taxon>Eutheria</taxon>
        <taxon>Euarchontoglires</taxon>
        <taxon>Glires</taxon>
        <taxon>Rodentia</taxon>
        <taxon>Hystricomorpha</taxon>
        <taxon>Bathyergidae</taxon>
        <taxon>Fukomys</taxon>
    </lineage>
</organism>
<proteinExistence type="predicted"/>
<keyword evidence="2" id="KW-0049">Antioxidant</keyword>
<dbReference type="EMBL" id="KN121303">
    <property type="protein sequence ID" value="KFO36741.1"/>
    <property type="molecule type" value="Genomic_DNA"/>
</dbReference>
<dbReference type="Gene3D" id="3.40.30.10">
    <property type="entry name" value="Glutaredoxin"/>
    <property type="match status" value="1"/>
</dbReference>
<dbReference type="Pfam" id="PF10417">
    <property type="entry name" value="1-cysPrx_C"/>
    <property type="match status" value="1"/>
</dbReference>
<gene>
    <name evidence="5" type="ORF">H920_01863</name>
</gene>
<dbReference type="GO" id="GO:0051920">
    <property type="term" value="F:peroxiredoxin activity"/>
    <property type="evidence" value="ECO:0007669"/>
    <property type="project" value="InterPro"/>
</dbReference>